<evidence type="ECO:0008006" key="6">
    <source>
        <dbReference type="Google" id="ProtNLM"/>
    </source>
</evidence>
<dbReference type="RefSeq" id="WP_155473257.1">
    <property type="nucleotide sequence ID" value="NZ_BMKG01000026.1"/>
</dbReference>
<dbReference type="Proteomes" id="UP000622638">
    <property type="component" value="Unassembled WGS sequence"/>
</dbReference>
<organism evidence="3 4">
    <name type="scientific">Pseudoduganella buxea</name>
    <dbReference type="NCBI Taxonomy" id="1949069"/>
    <lineage>
        <taxon>Bacteria</taxon>
        <taxon>Pseudomonadati</taxon>
        <taxon>Pseudomonadota</taxon>
        <taxon>Betaproteobacteria</taxon>
        <taxon>Burkholderiales</taxon>
        <taxon>Oxalobacteraceae</taxon>
        <taxon>Telluria group</taxon>
        <taxon>Pseudoduganella</taxon>
    </lineage>
</organism>
<dbReference type="EMBL" id="WNKZ01000122">
    <property type="protein sequence ID" value="MTV56008.1"/>
    <property type="molecule type" value="Genomic_DNA"/>
</dbReference>
<reference evidence="5" key="2">
    <citation type="journal article" date="2019" name="Int. J. Syst. Evol. Microbiol.">
        <title>The Global Catalogue of Microorganisms (GCM) 10K type strain sequencing project: providing services to taxonomists for standard genome sequencing and annotation.</title>
        <authorList>
            <consortium name="The Broad Institute Genomics Platform"/>
            <consortium name="The Broad Institute Genome Sequencing Center for Infectious Disease"/>
            <person name="Wu L."/>
            <person name="Ma J."/>
        </authorList>
    </citation>
    <scope>NUCLEOTIDE SEQUENCE [LARGE SCALE GENOMIC DNA]</scope>
    <source>
        <strain evidence="5">CGMCC 1.15931</strain>
    </source>
</reference>
<dbReference type="OrthoDB" id="5781575at2"/>
<reference evidence="2" key="4">
    <citation type="submission" date="2024-05" db="EMBL/GenBank/DDBJ databases">
        <authorList>
            <person name="Sun Q."/>
            <person name="Zhou Y."/>
        </authorList>
    </citation>
    <scope>NUCLEOTIDE SEQUENCE</scope>
    <source>
        <strain evidence="2">CGMCC 1.15931</strain>
    </source>
</reference>
<evidence type="ECO:0000313" key="4">
    <source>
        <dbReference type="Proteomes" id="UP000430634"/>
    </source>
</evidence>
<dbReference type="EMBL" id="BMKG01000026">
    <property type="protein sequence ID" value="GGC19337.1"/>
    <property type="molecule type" value="Genomic_DNA"/>
</dbReference>
<accession>A0A6I3T331</accession>
<evidence type="ECO:0000256" key="1">
    <source>
        <dbReference type="SAM" id="SignalP"/>
    </source>
</evidence>
<keyword evidence="1" id="KW-0732">Signal</keyword>
<evidence type="ECO:0000313" key="3">
    <source>
        <dbReference type="EMBL" id="MTV56008.1"/>
    </source>
</evidence>
<comment type="caution">
    <text evidence="3">The sequence shown here is derived from an EMBL/GenBank/DDBJ whole genome shotgun (WGS) entry which is preliminary data.</text>
</comment>
<dbReference type="AlphaFoldDB" id="A0A6I3T331"/>
<gene>
    <name evidence="2" type="ORF">GCM10011572_45970</name>
    <name evidence="3" type="ORF">GM672_25105</name>
</gene>
<proteinExistence type="predicted"/>
<reference evidence="3 4" key="3">
    <citation type="submission" date="2019-11" db="EMBL/GenBank/DDBJ databases">
        <title>Type strains purchased from KCTC, JCM and DSMZ.</title>
        <authorList>
            <person name="Lu H."/>
        </authorList>
    </citation>
    <scope>NUCLEOTIDE SEQUENCE [LARGE SCALE GENOMIC DNA]</scope>
    <source>
        <strain evidence="3 4">KCTC 52429</strain>
    </source>
</reference>
<keyword evidence="5" id="KW-1185">Reference proteome</keyword>
<dbReference type="NCBIfam" id="NF038132">
    <property type="entry name" value="PEP_NF038132"/>
    <property type="match status" value="1"/>
</dbReference>
<reference evidence="2" key="1">
    <citation type="journal article" date="2014" name="Int. J. Syst. Evol. Microbiol.">
        <title>Complete genome of a new Firmicutes species belonging to the dominant human colonic microbiota ('Ruminococcus bicirculans') reveals two chromosomes and a selective capacity to utilize plant glucans.</title>
        <authorList>
            <consortium name="NISC Comparative Sequencing Program"/>
            <person name="Wegmann U."/>
            <person name="Louis P."/>
            <person name="Goesmann A."/>
            <person name="Henrissat B."/>
            <person name="Duncan S.H."/>
            <person name="Flint H.J."/>
        </authorList>
    </citation>
    <scope>NUCLEOTIDE SEQUENCE</scope>
    <source>
        <strain evidence="2">CGMCC 1.15931</strain>
    </source>
</reference>
<feature type="signal peptide" evidence="1">
    <location>
        <begin position="1"/>
        <end position="22"/>
    </location>
</feature>
<name>A0A6I3T331_9BURK</name>
<dbReference type="Proteomes" id="UP000430634">
    <property type="component" value="Unassembled WGS sequence"/>
</dbReference>
<sequence length="262" mass="26805">MNRHFTRAAAALLAVLAQDAAAQVFDGGIPAGWTCQGHCGVAEADGDVPLAPGGGSRYGWVSNHDGVAGVRLPGVGVPNDTRNGSLLTSHRFEAAAGATLAMRFNYITTDGGDFGDYAWIRLRDGMGSPVAMLVTARTSPGGGAVPGHGMPPGQATLTPPHLNVWGTEPEWSPLGADSDTCYVTPCGTTGWASASYAIGTAGSYVLEFGVANWVDASADSGLAFDALTLDGVPLAPVPEPGMPALLAAGLLVLGARYGWRWK</sequence>
<protein>
    <recommendedName>
        <fullName evidence="6">PEP-CTERM sorting domain-containing protein</fullName>
    </recommendedName>
</protein>
<feature type="chain" id="PRO_5026203200" description="PEP-CTERM sorting domain-containing protein" evidence="1">
    <location>
        <begin position="23"/>
        <end position="262"/>
    </location>
</feature>
<evidence type="ECO:0000313" key="2">
    <source>
        <dbReference type="EMBL" id="GGC19337.1"/>
    </source>
</evidence>
<evidence type="ECO:0000313" key="5">
    <source>
        <dbReference type="Proteomes" id="UP000622638"/>
    </source>
</evidence>